<feature type="transmembrane region" description="Helical" evidence="8">
    <location>
        <begin position="183"/>
        <end position="204"/>
    </location>
</feature>
<organism evidence="9 10">
    <name type="scientific">Alteromonas salexigens</name>
    <dbReference type="NCBI Taxonomy" id="2982530"/>
    <lineage>
        <taxon>Bacteria</taxon>
        <taxon>Pseudomonadati</taxon>
        <taxon>Pseudomonadota</taxon>
        <taxon>Gammaproteobacteria</taxon>
        <taxon>Alteromonadales</taxon>
        <taxon>Alteromonadaceae</taxon>
        <taxon>Alteromonas/Salinimonas group</taxon>
        <taxon>Alteromonas</taxon>
    </lineage>
</organism>
<keyword evidence="3" id="KW-0813">Transport</keyword>
<evidence type="ECO:0000256" key="1">
    <source>
        <dbReference type="ARBA" id="ARBA00004651"/>
    </source>
</evidence>
<dbReference type="RefSeq" id="WP_262991738.1">
    <property type="nucleotide sequence ID" value="NZ_JAOTJC010000002.1"/>
</dbReference>
<dbReference type="InterPro" id="IPR038770">
    <property type="entry name" value="Na+/solute_symporter_sf"/>
</dbReference>
<dbReference type="Proteomes" id="UP001209257">
    <property type="component" value="Unassembled WGS sequence"/>
</dbReference>
<feature type="transmembrane region" description="Helical" evidence="8">
    <location>
        <begin position="245"/>
        <end position="268"/>
    </location>
</feature>
<evidence type="ECO:0000256" key="4">
    <source>
        <dbReference type="ARBA" id="ARBA00022475"/>
    </source>
</evidence>
<reference evidence="10" key="1">
    <citation type="submission" date="2023-07" db="EMBL/GenBank/DDBJ databases">
        <title>Study on multiphase classification of strain Alteromonas salexigens isolated from the Yellow Sea.</title>
        <authorList>
            <person name="Sun L."/>
        </authorList>
    </citation>
    <scope>NUCLEOTIDE SEQUENCE [LARGE SCALE GENOMIC DNA]</scope>
    <source>
        <strain evidence="10">ASW11-19</strain>
    </source>
</reference>
<sequence>MTLASRMLNVSLLHRAHMDTATFTFALNVTGPVLGLLAIGLILYRRRMLTDSFVVGASKLVFNLALPVLLFLAISEADFSEAANPTLIGTAIIATLVFFLFLMGLCHLTVSPRSARGVVVQGGFRANMGIIGLAYCDNLYGTHGIAVASVFLGCITMVYNVLSVFVLNYYLPARRSFVQHVQGMFTNPLIIAIVLALPFSYWQITLPEVITQTGSYLAQLTLPLALLCTGASLQFRGIGRDMAGLAVSMLSKCLLYPLALTLAGYWAGLRGMPLGVLYLMTMAPTAAASYVMARGLGGDPRLAANIIALTTVVSLPTTVAGFALLNYWQLL</sequence>
<accession>A0ABT2VLA6</accession>
<feature type="transmembrane region" description="Helical" evidence="8">
    <location>
        <begin position="216"/>
        <end position="233"/>
    </location>
</feature>
<keyword evidence="4" id="KW-1003">Cell membrane</keyword>
<dbReference type="PANTHER" id="PTHR36838:SF4">
    <property type="entry name" value="AUXIN EFFLUX CARRIER FAMILY PROTEIN"/>
    <property type="match status" value="1"/>
</dbReference>
<evidence type="ECO:0000256" key="8">
    <source>
        <dbReference type="SAM" id="Phobius"/>
    </source>
</evidence>
<evidence type="ECO:0000256" key="3">
    <source>
        <dbReference type="ARBA" id="ARBA00022448"/>
    </source>
</evidence>
<feature type="transmembrane region" description="Helical" evidence="8">
    <location>
        <begin position="122"/>
        <end position="140"/>
    </location>
</feature>
<dbReference type="PANTHER" id="PTHR36838">
    <property type="entry name" value="AUXIN EFFLUX CARRIER FAMILY PROTEIN"/>
    <property type="match status" value="1"/>
</dbReference>
<dbReference type="Pfam" id="PF03547">
    <property type="entry name" value="Mem_trans"/>
    <property type="match status" value="2"/>
</dbReference>
<dbReference type="EMBL" id="JAOTJC010000002">
    <property type="protein sequence ID" value="MCU7553046.1"/>
    <property type="molecule type" value="Genomic_DNA"/>
</dbReference>
<keyword evidence="6 8" id="KW-1133">Transmembrane helix</keyword>
<feature type="transmembrane region" description="Helical" evidence="8">
    <location>
        <begin position="305"/>
        <end position="328"/>
    </location>
</feature>
<dbReference type="InterPro" id="IPR004776">
    <property type="entry name" value="Mem_transp_PIN-like"/>
</dbReference>
<name>A0ABT2VLA6_9ALTE</name>
<evidence type="ECO:0000313" key="10">
    <source>
        <dbReference type="Proteomes" id="UP001209257"/>
    </source>
</evidence>
<feature type="transmembrane region" description="Helical" evidence="8">
    <location>
        <begin position="87"/>
        <end position="110"/>
    </location>
</feature>
<feature type="transmembrane region" description="Helical" evidence="8">
    <location>
        <begin position="56"/>
        <end position="75"/>
    </location>
</feature>
<protein>
    <submittedName>
        <fullName evidence="9">AEC family transporter</fullName>
    </submittedName>
</protein>
<comment type="caution">
    <text evidence="9">The sequence shown here is derived from an EMBL/GenBank/DDBJ whole genome shotgun (WGS) entry which is preliminary data.</text>
</comment>
<gene>
    <name evidence="9" type="ORF">OCL06_00380</name>
</gene>
<feature type="transmembrane region" description="Helical" evidence="8">
    <location>
        <begin position="274"/>
        <end position="293"/>
    </location>
</feature>
<keyword evidence="7 8" id="KW-0472">Membrane</keyword>
<evidence type="ECO:0000256" key="5">
    <source>
        <dbReference type="ARBA" id="ARBA00022692"/>
    </source>
</evidence>
<feature type="transmembrane region" description="Helical" evidence="8">
    <location>
        <begin position="20"/>
        <end position="44"/>
    </location>
</feature>
<evidence type="ECO:0000256" key="6">
    <source>
        <dbReference type="ARBA" id="ARBA00022989"/>
    </source>
</evidence>
<evidence type="ECO:0000313" key="9">
    <source>
        <dbReference type="EMBL" id="MCU7553046.1"/>
    </source>
</evidence>
<comment type="subcellular location">
    <subcellularLocation>
        <location evidence="1">Cell membrane</location>
        <topology evidence="1">Multi-pass membrane protein</topology>
    </subcellularLocation>
</comment>
<proteinExistence type="inferred from homology"/>
<comment type="similarity">
    <text evidence="2">Belongs to the auxin efflux carrier (TC 2.A.69) family.</text>
</comment>
<evidence type="ECO:0000256" key="2">
    <source>
        <dbReference type="ARBA" id="ARBA00010145"/>
    </source>
</evidence>
<keyword evidence="10" id="KW-1185">Reference proteome</keyword>
<dbReference type="Gene3D" id="1.20.1530.20">
    <property type="match status" value="1"/>
</dbReference>
<feature type="transmembrane region" description="Helical" evidence="8">
    <location>
        <begin position="146"/>
        <end position="171"/>
    </location>
</feature>
<evidence type="ECO:0000256" key="7">
    <source>
        <dbReference type="ARBA" id="ARBA00023136"/>
    </source>
</evidence>
<keyword evidence="5 8" id="KW-0812">Transmembrane</keyword>